<dbReference type="InterPro" id="IPR050706">
    <property type="entry name" value="Cyclic-di-GMP_PDE-like"/>
</dbReference>
<protein>
    <recommendedName>
        <fullName evidence="1">EAL domain-containing protein</fullName>
    </recommendedName>
</protein>
<dbReference type="InterPro" id="IPR035919">
    <property type="entry name" value="EAL_sf"/>
</dbReference>
<dbReference type="CDD" id="cd01948">
    <property type="entry name" value="EAL"/>
    <property type="match status" value="1"/>
</dbReference>
<accession>A0AAN1SZD2</accession>
<dbReference type="SMART" id="SM00052">
    <property type="entry name" value="EAL"/>
    <property type="match status" value="1"/>
</dbReference>
<dbReference type="Gene3D" id="3.20.20.450">
    <property type="entry name" value="EAL domain"/>
    <property type="match status" value="1"/>
</dbReference>
<dbReference type="PANTHER" id="PTHR33121:SF70">
    <property type="entry name" value="SIGNALING PROTEIN YKOW"/>
    <property type="match status" value="1"/>
</dbReference>
<gene>
    <name evidence="2" type="ORF">FGKAn22_15910</name>
</gene>
<dbReference type="GO" id="GO:0071111">
    <property type="term" value="F:cyclic-guanylate-specific phosphodiesterase activity"/>
    <property type="evidence" value="ECO:0007669"/>
    <property type="project" value="InterPro"/>
</dbReference>
<proteinExistence type="predicted"/>
<dbReference type="Gene3D" id="1.20.120.30">
    <property type="entry name" value="Aspartate receptor, ligand-binding domain"/>
    <property type="match status" value="1"/>
</dbReference>
<dbReference type="InterPro" id="IPR025991">
    <property type="entry name" value="Chemoreceptor_zinc-bind_dom"/>
</dbReference>
<evidence type="ECO:0000259" key="1">
    <source>
        <dbReference type="PROSITE" id="PS50883"/>
    </source>
</evidence>
<organism evidence="2 3">
    <name type="scientific">Ferrigenium kumadai</name>
    <dbReference type="NCBI Taxonomy" id="1682490"/>
    <lineage>
        <taxon>Bacteria</taxon>
        <taxon>Pseudomonadati</taxon>
        <taxon>Pseudomonadota</taxon>
        <taxon>Betaproteobacteria</taxon>
        <taxon>Nitrosomonadales</taxon>
        <taxon>Gallionellaceae</taxon>
        <taxon>Ferrigenium</taxon>
    </lineage>
</organism>
<dbReference type="SUPFAM" id="SSF141868">
    <property type="entry name" value="EAL domain-like"/>
    <property type="match status" value="1"/>
</dbReference>
<dbReference type="AlphaFoldDB" id="A0AAN1SZD2"/>
<dbReference type="Proteomes" id="UP001319121">
    <property type="component" value="Chromosome"/>
</dbReference>
<dbReference type="RefSeq" id="WP_212785161.1">
    <property type="nucleotide sequence ID" value="NZ_AP019536.1"/>
</dbReference>
<dbReference type="PANTHER" id="PTHR33121">
    <property type="entry name" value="CYCLIC DI-GMP PHOSPHODIESTERASE PDEF"/>
    <property type="match status" value="1"/>
</dbReference>
<evidence type="ECO:0000313" key="3">
    <source>
        <dbReference type="Proteomes" id="UP001319121"/>
    </source>
</evidence>
<dbReference type="EMBL" id="AP019536">
    <property type="protein sequence ID" value="BBI99898.1"/>
    <property type="molecule type" value="Genomic_DNA"/>
</dbReference>
<dbReference type="Pfam" id="PF13682">
    <property type="entry name" value="CZB"/>
    <property type="match status" value="1"/>
</dbReference>
<dbReference type="PROSITE" id="PS50883">
    <property type="entry name" value="EAL"/>
    <property type="match status" value="1"/>
</dbReference>
<name>A0AAN1SZD2_9PROT</name>
<reference evidence="2 3" key="1">
    <citation type="submission" date="2019-03" db="EMBL/GenBank/DDBJ databases">
        <title>Complete genome sequence of Ferrigenium kumadai strain An22, a microaerophilic iron-oxidizing bacterium isolated from a paddy field soil.</title>
        <authorList>
            <person name="Watanabe T."/>
            <person name="Asakawa S."/>
        </authorList>
    </citation>
    <scope>NUCLEOTIDE SEQUENCE [LARGE SCALE GENOMIC DNA]</scope>
    <source>
        <strain evidence="2 3">An22</strain>
    </source>
</reference>
<dbReference type="Pfam" id="PF00563">
    <property type="entry name" value="EAL"/>
    <property type="match status" value="1"/>
</dbReference>
<dbReference type="KEGG" id="fku:FGKAn22_15910"/>
<feature type="domain" description="EAL" evidence="1">
    <location>
        <begin position="7"/>
        <end position="261"/>
    </location>
</feature>
<keyword evidence="3" id="KW-1185">Reference proteome</keyword>
<sequence length="397" mass="44137">MDAGTTPPITLVELAKGLAHDEFVFYYQPKVSLVGGKVNGAEALIRWKKPDGTIIPPDEFIPIAESTGFITEISRAMFPKLVADMLILNDMDASISIAFNLSSKDFESPEMLELIRSAIESHQIDPDKLQVELTEAAIIDINDPNIRNNLNELVKLGVKLAMDDYGTGYSSIDTLSQWPFSVVKIDQGLIRRMVESEKSTTIVQASIRMAHQLGINVVAEGIESANVYDFLLHAGCTDAQGFWLAQPMPLAELLAFIRSDRRWSALPAGLIHMAQLDHIHWRKTLIDQVTTLAFNHSKEKSVQGVSAEQDPHRCKLGVWYYGLGQEFKGISTFDELEEPHRLLHEQGAKLIEAARNGSTREEITNGLRELTKLSSIVLGLLQELENEAFFQAAEQNG</sequence>
<dbReference type="InterPro" id="IPR001633">
    <property type="entry name" value="EAL_dom"/>
</dbReference>
<evidence type="ECO:0000313" key="2">
    <source>
        <dbReference type="EMBL" id="BBI99898.1"/>
    </source>
</evidence>